<dbReference type="Gene3D" id="1.20.910.10">
    <property type="entry name" value="Heme oxygenase-like"/>
    <property type="match status" value="1"/>
</dbReference>
<keyword evidence="2" id="KW-0479">Metal-binding</keyword>
<name>A0A9W9TFM8_9EURO</name>
<gene>
    <name evidence="4" type="ORF">N7468_008944</name>
</gene>
<evidence type="ECO:0008006" key="6">
    <source>
        <dbReference type="Google" id="ProtNLM"/>
    </source>
</evidence>
<keyword evidence="1" id="KW-0349">Heme</keyword>
<comment type="caution">
    <text evidence="4">The sequence shown here is derived from an EMBL/GenBank/DDBJ whole genome shotgun (WGS) entry which is preliminary data.</text>
</comment>
<dbReference type="SUPFAM" id="SSF48613">
    <property type="entry name" value="Heme oxygenase-like"/>
    <property type="match status" value="1"/>
</dbReference>
<sequence length="262" mass="30309">MAEETLYSRLRRVIKEPHAAIHRINLSRLPLCLPPNASQPTLYALGLSRYAELYFGVEAEWVACTGEPIEWIAYFDVHQVHAIDDTERVRALLRLLYMPEIPRTKPLEADIAFLSAMNTVRLEQFHAQNPGSRIREQIRQRVRGHPHRLVAYIWIMYSALLYGGDRILGLLKAYPAFWDLSRAELESDRTPTPLSFWHIDDSVTVKEKFRDAMANLDQFLTPKEQEDILDESLLIFLQFNTLTSRLDDEAQQFRDQASAPSS</sequence>
<evidence type="ECO:0000256" key="2">
    <source>
        <dbReference type="ARBA" id="ARBA00022723"/>
    </source>
</evidence>
<dbReference type="InterPro" id="IPR016084">
    <property type="entry name" value="Haem_Oase-like_multi-hlx"/>
</dbReference>
<evidence type="ECO:0000256" key="3">
    <source>
        <dbReference type="ARBA" id="ARBA00023004"/>
    </source>
</evidence>
<organism evidence="4 5">
    <name type="scientific">Penicillium chermesinum</name>
    <dbReference type="NCBI Taxonomy" id="63820"/>
    <lineage>
        <taxon>Eukaryota</taxon>
        <taxon>Fungi</taxon>
        <taxon>Dikarya</taxon>
        <taxon>Ascomycota</taxon>
        <taxon>Pezizomycotina</taxon>
        <taxon>Eurotiomycetes</taxon>
        <taxon>Eurotiomycetidae</taxon>
        <taxon>Eurotiales</taxon>
        <taxon>Aspergillaceae</taxon>
        <taxon>Penicillium</taxon>
    </lineage>
</organism>
<dbReference type="GO" id="GO:0004392">
    <property type="term" value="F:heme oxygenase (decyclizing) activity"/>
    <property type="evidence" value="ECO:0007669"/>
    <property type="project" value="InterPro"/>
</dbReference>
<accession>A0A9W9TFM8</accession>
<dbReference type="OrthoDB" id="652091at2759"/>
<evidence type="ECO:0000313" key="4">
    <source>
        <dbReference type="EMBL" id="KAJ5219740.1"/>
    </source>
</evidence>
<keyword evidence="5" id="KW-1185">Reference proteome</keyword>
<reference evidence="4" key="2">
    <citation type="journal article" date="2023" name="IMA Fungus">
        <title>Comparative genomic study of the Penicillium genus elucidates a diverse pangenome and 15 lateral gene transfer events.</title>
        <authorList>
            <person name="Petersen C."/>
            <person name="Sorensen T."/>
            <person name="Nielsen M.R."/>
            <person name="Sondergaard T.E."/>
            <person name="Sorensen J.L."/>
            <person name="Fitzpatrick D.A."/>
            <person name="Frisvad J.C."/>
            <person name="Nielsen K.L."/>
        </authorList>
    </citation>
    <scope>NUCLEOTIDE SEQUENCE</scope>
    <source>
        <strain evidence="4">IBT 19713</strain>
    </source>
</reference>
<dbReference type="PANTHER" id="PTHR10720">
    <property type="entry name" value="HEME OXYGENASE"/>
    <property type="match status" value="1"/>
</dbReference>
<dbReference type="AlphaFoldDB" id="A0A9W9TFM8"/>
<protein>
    <recommendedName>
        <fullName evidence="6">Heme-binding peroxidase</fullName>
    </recommendedName>
</protein>
<reference evidence="4" key="1">
    <citation type="submission" date="2022-11" db="EMBL/GenBank/DDBJ databases">
        <authorList>
            <person name="Petersen C."/>
        </authorList>
    </citation>
    <scope>NUCLEOTIDE SEQUENCE</scope>
    <source>
        <strain evidence="4">IBT 19713</strain>
    </source>
</reference>
<evidence type="ECO:0000256" key="1">
    <source>
        <dbReference type="ARBA" id="ARBA00022617"/>
    </source>
</evidence>
<dbReference type="RefSeq" id="XP_058326570.1">
    <property type="nucleotide sequence ID" value="XM_058478240.1"/>
</dbReference>
<dbReference type="InterPro" id="IPR016053">
    <property type="entry name" value="Haem_Oase-like"/>
</dbReference>
<dbReference type="Pfam" id="PF01126">
    <property type="entry name" value="Heme_oxygenase"/>
    <property type="match status" value="1"/>
</dbReference>
<dbReference type="GeneID" id="83205543"/>
<dbReference type="Proteomes" id="UP001150941">
    <property type="component" value="Unassembled WGS sequence"/>
</dbReference>
<dbReference type="CDD" id="cd19165">
    <property type="entry name" value="HemeO"/>
    <property type="match status" value="1"/>
</dbReference>
<keyword evidence="3" id="KW-0408">Iron</keyword>
<dbReference type="EMBL" id="JAPQKS010000007">
    <property type="protein sequence ID" value="KAJ5219740.1"/>
    <property type="molecule type" value="Genomic_DNA"/>
</dbReference>
<proteinExistence type="predicted"/>
<dbReference type="PANTHER" id="PTHR10720:SF0">
    <property type="entry name" value="HEME OXYGENASE"/>
    <property type="match status" value="1"/>
</dbReference>
<dbReference type="GO" id="GO:0006788">
    <property type="term" value="P:heme oxidation"/>
    <property type="evidence" value="ECO:0007669"/>
    <property type="project" value="InterPro"/>
</dbReference>
<dbReference type="InterPro" id="IPR002051">
    <property type="entry name" value="Haem_Oase"/>
</dbReference>
<dbReference type="GO" id="GO:0046872">
    <property type="term" value="F:metal ion binding"/>
    <property type="evidence" value="ECO:0007669"/>
    <property type="project" value="UniProtKB-KW"/>
</dbReference>
<evidence type="ECO:0000313" key="5">
    <source>
        <dbReference type="Proteomes" id="UP001150941"/>
    </source>
</evidence>